<dbReference type="InterPro" id="IPR052336">
    <property type="entry name" value="MlaD_Phospholipid_Transporter"/>
</dbReference>
<dbReference type="NCBIfam" id="TIGR00996">
    <property type="entry name" value="Mtu_fam_mce"/>
    <property type="match status" value="1"/>
</dbReference>
<comment type="caution">
    <text evidence="3">The sequence shown here is derived from an EMBL/GenBank/DDBJ whole genome shotgun (WGS) entry which is preliminary data.</text>
</comment>
<dbReference type="InterPro" id="IPR024516">
    <property type="entry name" value="Mce_C"/>
</dbReference>
<organism evidence="3 4">
    <name type="scientific">Nocardioides marinus</name>
    <dbReference type="NCBI Taxonomy" id="374514"/>
    <lineage>
        <taxon>Bacteria</taxon>
        <taxon>Bacillati</taxon>
        <taxon>Actinomycetota</taxon>
        <taxon>Actinomycetes</taxon>
        <taxon>Propionibacteriales</taxon>
        <taxon>Nocardioidaceae</taxon>
        <taxon>Nocardioides</taxon>
    </lineage>
</organism>
<name>A0A7Y9YF62_9ACTN</name>
<evidence type="ECO:0000259" key="2">
    <source>
        <dbReference type="Pfam" id="PF11887"/>
    </source>
</evidence>
<feature type="domain" description="Mammalian cell entry C-terminal" evidence="2">
    <location>
        <begin position="128"/>
        <end position="340"/>
    </location>
</feature>
<dbReference type="InterPro" id="IPR005693">
    <property type="entry name" value="Mce"/>
</dbReference>
<dbReference type="Pfam" id="PF11887">
    <property type="entry name" value="Mce4_CUP1"/>
    <property type="match status" value="1"/>
</dbReference>
<dbReference type="AlphaFoldDB" id="A0A7Y9YF62"/>
<dbReference type="EMBL" id="JACBZI010000001">
    <property type="protein sequence ID" value="NYI10092.1"/>
    <property type="molecule type" value="Genomic_DNA"/>
</dbReference>
<proteinExistence type="predicted"/>
<dbReference type="Proteomes" id="UP000537326">
    <property type="component" value="Unassembled WGS sequence"/>
</dbReference>
<protein>
    <submittedName>
        <fullName evidence="3">Phospholipid/cholesterol/gamma-HCH transport system substrate-binding protein</fullName>
    </submittedName>
</protein>
<reference evidence="3 4" key="1">
    <citation type="submission" date="2020-07" db="EMBL/GenBank/DDBJ databases">
        <title>Sequencing the genomes of 1000 actinobacteria strains.</title>
        <authorList>
            <person name="Klenk H.-P."/>
        </authorList>
    </citation>
    <scope>NUCLEOTIDE SEQUENCE [LARGE SCALE GENOMIC DNA]</scope>
    <source>
        <strain evidence="3 4">DSM 18248</strain>
    </source>
</reference>
<keyword evidence="4" id="KW-1185">Reference proteome</keyword>
<evidence type="ECO:0000259" key="1">
    <source>
        <dbReference type="Pfam" id="PF02470"/>
    </source>
</evidence>
<dbReference type="GO" id="GO:0051701">
    <property type="term" value="P:biological process involved in interaction with host"/>
    <property type="evidence" value="ECO:0007669"/>
    <property type="project" value="TreeGrafter"/>
</dbReference>
<evidence type="ECO:0000313" key="4">
    <source>
        <dbReference type="Proteomes" id="UP000537326"/>
    </source>
</evidence>
<gene>
    <name evidence="3" type="ORF">BKA05_001607</name>
</gene>
<accession>A0A7Y9YF62</accession>
<dbReference type="PANTHER" id="PTHR33371">
    <property type="entry name" value="INTERMEMBRANE PHOSPHOLIPID TRANSPORT SYSTEM BINDING PROTEIN MLAD-RELATED"/>
    <property type="match status" value="1"/>
</dbReference>
<dbReference type="Pfam" id="PF02470">
    <property type="entry name" value="MlaD"/>
    <property type="match status" value="1"/>
</dbReference>
<dbReference type="PANTHER" id="PTHR33371:SF19">
    <property type="entry name" value="MCE-FAMILY PROTEIN MCE4A"/>
    <property type="match status" value="1"/>
</dbReference>
<dbReference type="RefSeq" id="WP_179530981.1">
    <property type="nucleotide sequence ID" value="NZ_BAAAPP010000004.1"/>
</dbReference>
<sequence length="343" mass="36256">MADRPRREPRRSDLALRGLLVLLVISLGLGAGYLRVTGSWGGDPAISTVVADAGGALRPGADVKVRGVIVGRVERIVRDDGGDVRLELRVPEEALARVPANVVSRVLPATVFGTTYVDLALHEEPDAGSLRPGAVIPADTEQDTIELQQALDDIDRLVSALGPAELASAIGAVADALDGRGAQLGDLLESLDSYLARLRPLLPLLRSDLAVLADALEVVDQVAPQLLGAAEDSRTTLRTIASQQEQLAEVLRGGSRVARHARALLGDDQEALVEWLEGVARTVDAVYDHREAGIAAAIETNLALADIVAGAVREGFVRVDALLRLDAPDYYTPADRPRYGGAP</sequence>
<feature type="domain" description="Mce/MlaD" evidence="1">
    <location>
        <begin position="48"/>
        <end position="119"/>
    </location>
</feature>
<evidence type="ECO:0000313" key="3">
    <source>
        <dbReference type="EMBL" id="NYI10092.1"/>
    </source>
</evidence>
<dbReference type="GO" id="GO:0005576">
    <property type="term" value="C:extracellular region"/>
    <property type="evidence" value="ECO:0007669"/>
    <property type="project" value="TreeGrafter"/>
</dbReference>
<dbReference type="InterPro" id="IPR003399">
    <property type="entry name" value="Mce/MlaD"/>
</dbReference>